<dbReference type="Pfam" id="PF04075">
    <property type="entry name" value="F420H2_quin_red"/>
    <property type="match status" value="1"/>
</dbReference>
<evidence type="ECO:0000313" key="1">
    <source>
        <dbReference type="EMBL" id="MBO8184309.1"/>
    </source>
</evidence>
<comment type="caution">
    <text evidence="1">The sequence shown here is derived from an EMBL/GenBank/DDBJ whole genome shotgun (WGS) entry which is preliminary data.</text>
</comment>
<accession>A0ABS3WMF8</accession>
<protein>
    <submittedName>
        <fullName evidence="1">Nitroreductase family deazaflavin-dependent oxidoreductase</fullName>
    </submittedName>
</protein>
<dbReference type="InterPro" id="IPR004378">
    <property type="entry name" value="F420H2_quin_Rdtase"/>
</dbReference>
<evidence type="ECO:0000313" key="2">
    <source>
        <dbReference type="Proteomes" id="UP001518976"/>
    </source>
</evidence>
<organism evidence="1 2">
    <name type="scientific">Streptomyces spirodelae</name>
    <dbReference type="NCBI Taxonomy" id="2812904"/>
    <lineage>
        <taxon>Bacteria</taxon>
        <taxon>Bacillati</taxon>
        <taxon>Actinomycetota</taxon>
        <taxon>Actinomycetes</taxon>
        <taxon>Kitasatosporales</taxon>
        <taxon>Streptomycetaceae</taxon>
        <taxon>Streptomyces</taxon>
    </lineage>
</organism>
<keyword evidence="2" id="KW-1185">Reference proteome</keyword>
<sequence length="160" mass="18592">MEIVKNLNHPEGLALKLLKLPVHFYRLGLGRLFGERMLMINHVGRVTGKQRSTVVEVIRHEQRDDSYLIASGWGPRTDWYRNLLSRRRATIQVAGRTKPVRVEPLPQEEATEIVAGYFWRNRAMAKRLLPRLYGYAVDGSKSDFYEVARHVPMVRLIPTR</sequence>
<dbReference type="InterPro" id="IPR012349">
    <property type="entry name" value="Split_barrel_FMN-bd"/>
</dbReference>
<dbReference type="Proteomes" id="UP001518976">
    <property type="component" value="Unassembled WGS sequence"/>
</dbReference>
<reference evidence="1 2" key="1">
    <citation type="submission" date="2021-02" db="EMBL/GenBank/DDBJ databases">
        <title>Streptomyces spirodelae sp. nov., isolated from duckweed.</title>
        <authorList>
            <person name="Saimee Y."/>
            <person name="Duangmal K."/>
        </authorList>
    </citation>
    <scope>NUCLEOTIDE SEQUENCE [LARGE SCALE GENOMIC DNA]</scope>
    <source>
        <strain evidence="1 2">DW4-2</strain>
    </source>
</reference>
<proteinExistence type="predicted"/>
<dbReference type="RefSeq" id="WP_209263099.1">
    <property type="nucleotide sequence ID" value="NZ_JAFFZN010000001.1"/>
</dbReference>
<dbReference type="EMBL" id="JAFFZN010000001">
    <property type="protein sequence ID" value="MBO8184309.1"/>
    <property type="molecule type" value="Genomic_DNA"/>
</dbReference>
<name>A0ABS3WMF8_9ACTN</name>
<dbReference type="NCBIfam" id="TIGR00026">
    <property type="entry name" value="hi_GC_TIGR00026"/>
    <property type="match status" value="1"/>
</dbReference>
<gene>
    <name evidence="1" type="ORF">JW592_02260</name>
</gene>
<dbReference type="Gene3D" id="2.30.110.10">
    <property type="entry name" value="Electron Transport, Fmn-binding Protein, Chain A"/>
    <property type="match status" value="1"/>
</dbReference>